<dbReference type="Gene3D" id="3.10.350.10">
    <property type="entry name" value="LysM domain"/>
    <property type="match status" value="3"/>
</dbReference>
<feature type="domain" description="LysM" evidence="2">
    <location>
        <begin position="77"/>
        <end position="120"/>
    </location>
</feature>
<feature type="domain" description="LysM" evidence="2">
    <location>
        <begin position="32"/>
        <end position="75"/>
    </location>
</feature>
<proteinExistence type="predicted"/>
<feature type="signal peptide" evidence="1">
    <location>
        <begin position="1"/>
        <end position="30"/>
    </location>
</feature>
<dbReference type="AlphaFoldDB" id="A0A3A1R2K0"/>
<name>A0A3A1R2K0_9BACI</name>
<dbReference type="Pfam" id="PF01476">
    <property type="entry name" value="LysM"/>
    <property type="match status" value="3"/>
</dbReference>
<dbReference type="PANTHER" id="PTHR33734">
    <property type="entry name" value="LYSM DOMAIN-CONTAINING GPI-ANCHORED PROTEIN 2"/>
    <property type="match status" value="1"/>
</dbReference>
<accession>A0A3A1R2K0</accession>
<sequence length="309" mass="34551">MGVISMRKKYFKSVILALAFASVSVSSAGAAGFHLIQKGDTLWGLSQRYGMTVDELKERNGLSSNLILAGGQLEVKNIITVKKGDTLWSLAKKHDSTVGQLKHVNNLKTDKIYTGQKLEIPNVVLVQAGDTLWSISRKYGMTVDELKKRNGLTSNLILAGQVLKVNKVQNVETSYDAEKVRLVLTPSKGYIFTAEEPRRFILQNTKDAGYFARVEVLDWKGDINTVKKNSVEQLKSLGKVSELSTKNSLPFYKNAHFFLHAHDAKHQRNLVVKEVDGKLLRFTIYYPNREEAEGIVPGVVEMLNKTQVK</sequence>
<feature type="domain" description="LysM" evidence="2">
    <location>
        <begin position="122"/>
        <end position="165"/>
    </location>
</feature>
<evidence type="ECO:0000313" key="3">
    <source>
        <dbReference type="EMBL" id="RIW34732.1"/>
    </source>
</evidence>
<evidence type="ECO:0000313" key="4">
    <source>
        <dbReference type="Proteomes" id="UP000265801"/>
    </source>
</evidence>
<protein>
    <submittedName>
        <fullName evidence="3">LysM peptidoglycan-binding domain-containing protein</fullName>
    </submittedName>
</protein>
<dbReference type="EMBL" id="QXIR01000010">
    <property type="protein sequence ID" value="RIW34732.1"/>
    <property type="molecule type" value="Genomic_DNA"/>
</dbReference>
<dbReference type="Proteomes" id="UP000265801">
    <property type="component" value="Unassembled WGS sequence"/>
</dbReference>
<dbReference type="InterPro" id="IPR036779">
    <property type="entry name" value="LysM_dom_sf"/>
</dbReference>
<gene>
    <name evidence="3" type="ORF">D3H55_09485</name>
</gene>
<evidence type="ECO:0000256" key="1">
    <source>
        <dbReference type="SAM" id="SignalP"/>
    </source>
</evidence>
<dbReference type="SMART" id="SM00257">
    <property type="entry name" value="LysM"/>
    <property type="match status" value="3"/>
</dbReference>
<keyword evidence="4" id="KW-1185">Reference proteome</keyword>
<dbReference type="PANTHER" id="PTHR33734:SF22">
    <property type="entry name" value="MEMBRANE-BOUND LYTIC MUREIN TRANSGLYCOSYLASE D"/>
    <property type="match status" value="1"/>
</dbReference>
<feature type="chain" id="PRO_5017235807" evidence="1">
    <location>
        <begin position="31"/>
        <end position="309"/>
    </location>
</feature>
<comment type="caution">
    <text evidence="3">The sequence shown here is derived from an EMBL/GenBank/DDBJ whole genome shotgun (WGS) entry which is preliminary data.</text>
</comment>
<dbReference type="CDD" id="cd00118">
    <property type="entry name" value="LysM"/>
    <property type="match status" value="3"/>
</dbReference>
<evidence type="ECO:0000259" key="2">
    <source>
        <dbReference type="PROSITE" id="PS51782"/>
    </source>
</evidence>
<organism evidence="3 4">
    <name type="scientific">Bacillus salacetis</name>
    <dbReference type="NCBI Taxonomy" id="2315464"/>
    <lineage>
        <taxon>Bacteria</taxon>
        <taxon>Bacillati</taxon>
        <taxon>Bacillota</taxon>
        <taxon>Bacilli</taxon>
        <taxon>Bacillales</taxon>
        <taxon>Bacillaceae</taxon>
        <taxon>Bacillus</taxon>
    </lineage>
</organism>
<dbReference type="InterPro" id="IPR018392">
    <property type="entry name" value="LysM"/>
</dbReference>
<dbReference type="OrthoDB" id="2572716at2"/>
<dbReference type="PROSITE" id="PS51782">
    <property type="entry name" value="LYSM"/>
    <property type="match status" value="3"/>
</dbReference>
<reference evidence="3 4" key="1">
    <citation type="submission" date="2018-09" db="EMBL/GenBank/DDBJ databases">
        <title>Bacillus saliacetes sp. nov., isolated from Thai shrimp paste (Ka-pi).</title>
        <authorList>
            <person name="Daroonpunt R."/>
            <person name="Tanasupawat S."/>
            <person name="Yiamsombut S."/>
        </authorList>
    </citation>
    <scope>NUCLEOTIDE SEQUENCE [LARGE SCALE GENOMIC DNA]</scope>
    <source>
        <strain evidence="3 4">SKP7-4</strain>
    </source>
</reference>
<dbReference type="SUPFAM" id="SSF54106">
    <property type="entry name" value="LysM domain"/>
    <property type="match status" value="3"/>
</dbReference>
<keyword evidence="1" id="KW-0732">Signal</keyword>